<dbReference type="AlphaFoldDB" id="A0A1I1VF62"/>
<keyword evidence="3" id="KW-1185">Reference proteome</keyword>
<protein>
    <submittedName>
        <fullName evidence="2">Uncharacterized protein</fullName>
    </submittedName>
</protein>
<proteinExistence type="predicted"/>
<evidence type="ECO:0000313" key="2">
    <source>
        <dbReference type="EMBL" id="SFD81509.1"/>
    </source>
</evidence>
<feature type="region of interest" description="Disordered" evidence="1">
    <location>
        <begin position="15"/>
        <end position="58"/>
    </location>
</feature>
<organism evidence="2 3">
    <name type="scientific">Actinopolyspora alba</name>
    <dbReference type="NCBI Taxonomy" id="673379"/>
    <lineage>
        <taxon>Bacteria</taxon>
        <taxon>Bacillati</taxon>
        <taxon>Actinomycetota</taxon>
        <taxon>Actinomycetes</taxon>
        <taxon>Actinopolysporales</taxon>
        <taxon>Actinopolysporaceae</taxon>
        <taxon>Actinopolyspora</taxon>
        <taxon>Actinopolyspora alba group</taxon>
    </lineage>
</organism>
<dbReference type="Proteomes" id="UP000198716">
    <property type="component" value="Unassembled WGS sequence"/>
</dbReference>
<accession>A0A1I1VF62</accession>
<name>A0A1I1VF62_9ACTN</name>
<gene>
    <name evidence="2" type="ORF">SAMN04487819_103319</name>
</gene>
<evidence type="ECO:0000313" key="3">
    <source>
        <dbReference type="Proteomes" id="UP000198716"/>
    </source>
</evidence>
<evidence type="ECO:0000256" key="1">
    <source>
        <dbReference type="SAM" id="MobiDB-lite"/>
    </source>
</evidence>
<sequence length="58" mass="6194">MISAPEPYYNRIFAFERESGPNSPPLPRTARRKRAKTRGSAVGAPNAAGVTPAAEPGR</sequence>
<reference evidence="3" key="1">
    <citation type="submission" date="2016-10" db="EMBL/GenBank/DDBJ databases">
        <authorList>
            <person name="Varghese N."/>
            <person name="Submissions S."/>
        </authorList>
    </citation>
    <scope>NUCLEOTIDE SEQUENCE [LARGE SCALE GENOMIC DNA]</scope>
    <source>
        <strain evidence="3">DSM 45004</strain>
    </source>
</reference>
<dbReference type="EMBL" id="FOMZ01000003">
    <property type="protein sequence ID" value="SFD81509.1"/>
    <property type="molecule type" value="Genomic_DNA"/>
</dbReference>